<name>A0A5A7TUS4_CUCMM</name>
<accession>A0A5A7TUS4</accession>
<protein>
    <submittedName>
        <fullName evidence="1">Uncharacterized protein</fullName>
    </submittedName>
</protein>
<dbReference type="AlphaFoldDB" id="A0A5A7TUS4"/>
<proteinExistence type="predicted"/>
<evidence type="ECO:0000313" key="1">
    <source>
        <dbReference type="EMBL" id="KAA0046598.1"/>
    </source>
</evidence>
<dbReference type="Proteomes" id="UP000321393">
    <property type="component" value="Unassembled WGS sequence"/>
</dbReference>
<gene>
    <name evidence="1" type="ORF">E6C27_scaffold114G001390</name>
</gene>
<reference evidence="1 2" key="1">
    <citation type="submission" date="2019-08" db="EMBL/GenBank/DDBJ databases">
        <title>Draft genome sequences of two oriental melons (Cucumis melo L. var makuwa).</title>
        <authorList>
            <person name="Kwon S.-Y."/>
        </authorList>
    </citation>
    <scope>NUCLEOTIDE SEQUENCE [LARGE SCALE GENOMIC DNA]</scope>
    <source>
        <strain evidence="2">cv. SW 3</strain>
        <tissue evidence="1">Leaf</tissue>
    </source>
</reference>
<evidence type="ECO:0000313" key="2">
    <source>
        <dbReference type="Proteomes" id="UP000321393"/>
    </source>
</evidence>
<organism evidence="1 2">
    <name type="scientific">Cucumis melo var. makuwa</name>
    <name type="common">Oriental melon</name>
    <dbReference type="NCBI Taxonomy" id="1194695"/>
    <lineage>
        <taxon>Eukaryota</taxon>
        <taxon>Viridiplantae</taxon>
        <taxon>Streptophyta</taxon>
        <taxon>Embryophyta</taxon>
        <taxon>Tracheophyta</taxon>
        <taxon>Spermatophyta</taxon>
        <taxon>Magnoliopsida</taxon>
        <taxon>eudicotyledons</taxon>
        <taxon>Gunneridae</taxon>
        <taxon>Pentapetalae</taxon>
        <taxon>rosids</taxon>
        <taxon>fabids</taxon>
        <taxon>Cucurbitales</taxon>
        <taxon>Cucurbitaceae</taxon>
        <taxon>Benincaseae</taxon>
        <taxon>Cucumis</taxon>
    </lineage>
</organism>
<dbReference type="EMBL" id="SSTE01014001">
    <property type="protein sequence ID" value="KAA0046598.1"/>
    <property type="molecule type" value="Genomic_DNA"/>
</dbReference>
<sequence length="96" mass="10697">MECVGCGVPHNTDACPLNTKTFAYVKNDPCFNTYNSGWRSQPNFGWEGQESDIGKKVGRNVLEDIFSMRYQHDIGSACLPMSIFLTSSGCRKKNVP</sequence>
<comment type="caution">
    <text evidence="1">The sequence shown here is derived from an EMBL/GenBank/DDBJ whole genome shotgun (WGS) entry which is preliminary data.</text>
</comment>